<accession>A0A9P8VDT9</accession>
<protein>
    <submittedName>
        <fullName evidence="3">Uncharacterized protein</fullName>
    </submittedName>
</protein>
<evidence type="ECO:0000256" key="2">
    <source>
        <dbReference type="SAM" id="Phobius"/>
    </source>
</evidence>
<organism evidence="3 4">
    <name type="scientific">Plectosphaerella plurivora</name>
    <dbReference type="NCBI Taxonomy" id="936078"/>
    <lineage>
        <taxon>Eukaryota</taxon>
        <taxon>Fungi</taxon>
        <taxon>Dikarya</taxon>
        <taxon>Ascomycota</taxon>
        <taxon>Pezizomycotina</taxon>
        <taxon>Sordariomycetes</taxon>
        <taxon>Hypocreomycetidae</taxon>
        <taxon>Glomerellales</taxon>
        <taxon>Plectosphaerellaceae</taxon>
        <taxon>Plectosphaerella</taxon>
    </lineage>
</organism>
<dbReference type="Proteomes" id="UP000770015">
    <property type="component" value="Unassembled WGS sequence"/>
</dbReference>
<proteinExistence type="predicted"/>
<keyword evidence="2" id="KW-0812">Transmembrane</keyword>
<evidence type="ECO:0000313" key="3">
    <source>
        <dbReference type="EMBL" id="KAH6689687.1"/>
    </source>
</evidence>
<reference evidence="3" key="1">
    <citation type="journal article" date="2021" name="Nat. Commun.">
        <title>Genetic determinants of endophytism in the Arabidopsis root mycobiome.</title>
        <authorList>
            <person name="Mesny F."/>
            <person name="Miyauchi S."/>
            <person name="Thiergart T."/>
            <person name="Pickel B."/>
            <person name="Atanasova L."/>
            <person name="Karlsson M."/>
            <person name="Huettel B."/>
            <person name="Barry K.W."/>
            <person name="Haridas S."/>
            <person name="Chen C."/>
            <person name="Bauer D."/>
            <person name="Andreopoulos W."/>
            <person name="Pangilinan J."/>
            <person name="LaButti K."/>
            <person name="Riley R."/>
            <person name="Lipzen A."/>
            <person name="Clum A."/>
            <person name="Drula E."/>
            <person name="Henrissat B."/>
            <person name="Kohler A."/>
            <person name="Grigoriev I.V."/>
            <person name="Martin F.M."/>
            <person name="Hacquard S."/>
        </authorList>
    </citation>
    <scope>NUCLEOTIDE SEQUENCE</scope>
    <source>
        <strain evidence="3">MPI-SDFR-AT-0117</strain>
    </source>
</reference>
<gene>
    <name evidence="3" type="ORF">F5X68DRAFT_230302</name>
</gene>
<evidence type="ECO:0000313" key="4">
    <source>
        <dbReference type="Proteomes" id="UP000770015"/>
    </source>
</evidence>
<comment type="caution">
    <text evidence="3">The sequence shown here is derived from an EMBL/GenBank/DDBJ whole genome shotgun (WGS) entry which is preliminary data.</text>
</comment>
<feature type="transmembrane region" description="Helical" evidence="2">
    <location>
        <begin position="6"/>
        <end position="26"/>
    </location>
</feature>
<dbReference type="EMBL" id="JAGSXJ010000007">
    <property type="protein sequence ID" value="KAH6689687.1"/>
    <property type="molecule type" value="Genomic_DNA"/>
</dbReference>
<dbReference type="AlphaFoldDB" id="A0A9P8VDT9"/>
<feature type="region of interest" description="Disordered" evidence="1">
    <location>
        <begin position="45"/>
        <end position="68"/>
    </location>
</feature>
<keyword evidence="4" id="KW-1185">Reference proteome</keyword>
<evidence type="ECO:0000256" key="1">
    <source>
        <dbReference type="SAM" id="MobiDB-lite"/>
    </source>
</evidence>
<keyword evidence="2" id="KW-1133">Transmembrane helix</keyword>
<keyword evidence="2" id="KW-0472">Membrane</keyword>
<name>A0A9P8VDT9_9PEZI</name>
<sequence>MAELPWYGSLTIFLVVIIIFVLLMVYHRAIGKLFGSCHSKWEDRRKRRAAATAAPQPPQRPRRPFDINPPPEPAFDAAGLKEVNLVADVEAQTVDKKPAGSLFIRLYIRSLFIRSLFIRSLSIRSLLVRRTRR</sequence>